<dbReference type="NCBIfam" id="TIGR02532">
    <property type="entry name" value="IV_pilin_GFxxxE"/>
    <property type="match status" value="1"/>
</dbReference>
<evidence type="ECO:0000256" key="8">
    <source>
        <dbReference type="ARBA" id="ARBA00022989"/>
    </source>
</evidence>
<keyword evidence="11" id="KW-1185">Reference proteome</keyword>
<dbReference type="Pfam" id="PF11612">
    <property type="entry name" value="T2SSJ"/>
    <property type="match status" value="1"/>
</dbReference>
<evidence type="ECO:0000256" key="1">
    <source>
        <dbReference type="ARBA" id="ARBA00004377"/>
    </source>
</evidence>
<keyword evidence="7" id="KW-0812">Transmembrane</keyword>
<evidence type="ECO:0000313" key="11">
    <source>
        <dbReference type="Proteomes" id="UP000697927"/>
    </source>
</evidence>
<dbReference type="Pfam" id="PF07963">
    <property type="entry name" value="N_methyl"/>
    <property type="match status" value="1"/>
</dbReference>
<dbReference type="PANTHER" id="PTHR39583">
    <property type="entry name" value="TYPE II SECRETION SYSTEM PROTEIN J-RELATED"/>
    <property type="match status" value="1"/>
</dbReference>
<dbReference type="InterPro" id="IPR045584">
    <property type="entry name" value="Pilin-like"/>
</dbReference>
<dbReference type="InterPro" id="IPR010055">
    <property type="entry name" value="T2SS_protein-GspJ"/>
</dbReference>
<comment type="subcellular location">
    <subcellularLocation>
        <location evidence="1">Cell inner membrane</location>
        <topology evidence="1">Single-pass membrane protein</topology>
    </subcellularLocation>
</comment>
<keyword evidence="6" id="KW-0997">Cell inner membrane</keyword>
<keyword evidence="4" id="KW-1003">Cell membrane</keyword>
<comment type="similarity">
    <text evidence="2">Belongs to the GSP J family.</text>
</comment>
<dbReference type="Proteomes" id="UP000697927">
    <property type="component" value="Unassembled WGS sequence"/>
</dbReference>
<evidence type="ECO:0000256" key="6">
    <source>
        <dbReference type="ARBA" id="ARBA00022519"/>
    </source>
</evidence>
<accession>A0ABX0VGP3</accession>
<evidence type="ECO:0000256" key="2">
    <source>
        <dbReference type="ARBA" id="ARBA00011084"/>
    </source>
</evidence>
<dbReference type="Gene3D" id="2.10.70.20">
    <property type="entry name" value="gspk-gspi-gspj complex like domains"/>
    <property type="match status" value="1"/>
</dbReference>
<evidence type="ECO:0000256" key="4">
    <source>
        <dbReference type="ARBA" id="ARBA00022475"/>
    </source>
</evidence>
<name>A0ABX0VGP3_9ENTR</name>
<dbReference type="InterPro" id="IPR012902">
    <property type="entry name" value="N_methyl_site"/>
</dbReference>
<reference evidence="10 11" key="1">
    <citation type="journal article" date="2020" name="Microorganisms">
        <title>Polyphasic Characterisation of Cedecea colo sp. nov., a New Enteric Bacterium Isolated from the Koala Hindgut.</title>
        <authorList>
            <person name="Boath J.M."/>
            <person name="Dakhal S."/>
            <person name="Van T.T.H."/>
            <person name="Moore R.J."/>
            <person name="Dekiwadia C."/>
            <person name="Macreadie I.G."/>
        </authorList>
    </citation>
    <scope>NUCLEOTIDE SEQUENCE [LARGE SCALE GENOMIC DNA]</scope>
    <source>
        <strain evidence="10 11">ZA</strain>
    </source>
</reference>
<protein>
    <recommendedName>
        <fullName evidence="3">Type II secretion system protein J</fullName>
    </recommendedName>
</protein>
<dbReference type="NCBIfam" id="TIGR01711">
    <property type="entry name" value="gspJ"/>
    <property type="match status" value="1"/>
</dbReference>
<gene>
    <name evidence="10" type="primary">gspJ</name>
    <name evidence="10" type="ORF">E2L00_01850</name>
</gene>
<evidence type="ECO:0000313" key="10">
    <source>
        <dbReference type="EMBL" id="NIY46295.1"/>
    </source>
</evidence>
<dbReference type="Gene3D" id="3.10.610.10">
    <property type="entry name" value="GSPII I/J protein-like"/>
    <property type="match status" value="1"/>
</dbReference>
<evidence type="ECO:0000256" key="5">
    <source>
        <dbReference type="ARBA" id="ARBA00022481"/>
    </source>
</evidence>
<proteinExistence type="inferred from homology"/>
<keyword evidence="8" id="KW-1133">Transmembrane helix</keyword>
<keyword evidence="5" id="KW-0488">Methylation</keyword>
<dbReference type="EMBL" id="SOYS01000001">
    <property type="protein sequence ID" value="NIY46295.1"/>
    <property type="molecule type" value="Genomic_DNA"/>
</dbReference>
<dbReference type="InterPro" id="IPR051621">
    <property type="entry name" value="T2SS_protein_J"/>
</dbReference>
<dbReference type="RefSeq" id="WP_167606176.1">
    <property type="nucleotide sequence ID" value="NZ_SOYS01000001.1"/>
</dbReference>
<dbReference type="SUPFAM" id="SSF54523">
    <property type="entry name" value="Pili subunits"/>
    <property type="match status" value="1"/>
</dbReference>
<evidence type="ECO:0000256" key="9">
    <source>
        <dbReference type="ARBA" id="ARBA00023136"/>
    </source>
</evidence>
<organism evidence="10 11">
    <name type="scientific">Cedecea colo</name>
    <dbReference type="NCBI Taxonomy" id="2552946"/>
    <lineage>
        <taxon>Bacteria</taxon>
        <taxon>Pseudomonadati</taxon>
        <taxon>Pseudomonadota</taxon>
        <taxon>Gammaproteobacteria</taxon>
        <taxon>Enterobacterales</taxon>
        <taxon>Enterobacteriaceae</taxon>
        <taxon>Cedecea</taxon>
    </lineage>
</organism>
<sequence>MKRRSAGFTLLEMLLALAVFALLSLMANRLLLQSLKLEQFSVRHSQRLAQIQHAFVLLERDAFAMLPRPVRGSGSFSGAPLLATEGRGDNDSLVFTHGGWPNPGDWLPRSVLQRVGYRLSAGYLIREYFDYPDVPEGTQPHRQRLLTGVSGLRVRYWQQGNWSRQWQDNKGLPEAIEVALKLAEGGTIVRRFLLPEA</sequence>
<evidence type="ECO:0000256" key="7">
    <source>
        <dbReference type="ARBA" id="ARBA00022692"/>
    </source>
</evidence>
<comment type="caution">
    <text evidence="10">The sequence shown here is derived from an EMBL/GenBank/DDBJ whole genome shotgun (WGS) entry which is preliminary data.</text>
</comment>
<keyword evidence="9" id="KW-0472">Membrane</keyword>
<dbReference type="PANTHER" id="PTHR39583:SF2">
    <property type="entry name" value="TYPE II SECRETION SYSTEM PROTEIN J"/>
    <property type="match status" value="1"/>
</dbReference>
<evidence type="ECO:0000256" key="3">
    <source>
        <dbReference type="ARBA" id="ARBA00021539"/>
    </source>
</evidence>
<dbReference type="PROSITE" id="PS00409">
    <property type="entry name" value="PROKAR_NTER_METHYL"/>
    <property type="match status" value="1"/>
</dbReference>